<proteinExistence type="predicted"/>
<name>A0AAE4DSZ8_9ENTR</name>
<reference evidence="2" key="1">
    <citation type="submission" date="2022-12" db="EMBL/GenBank/DDBJ databases">
        <title>NDM-1 containing novel ST 2018 Pseudenterobacter timonensis.</title>
        <authorList>
            <person name="Halder G."/>
            <person name="Mandal S."/>
            <person name="Dutta S."/>
        </authorList>
    </citation>
    <scope>NUCLEOTIDE SEQUENCE</scope>
    <source>
        <strain evidence="2">CNCI147</strain>
    </source>
</reference>
<accession>A0AAE4DSZ8</accession>
<evidence type="ECO:0000313" key="3">
    <source>
        <dbReference type="Proteomes" id="UP001248822"/>
    </source>
</evidence>
<feature type="non-terminal residue" evidence="2">
    <location>
        <position position="1"/>
    </location>
</feature>
<evidence type="ECO:0000313" key="2">
    <source>
        <dbReference type="EMBL" id="MDR9892934.1"/>
    </source>
</evidence>
<feature type="region of interest" description="Disordered" evidence="1">
    <location>
        <begin position="151"/>
        <end position="175"/>
    </location>
</feature>
<sequence>HAVSNAWGTVSHWVSRARNTVDSWASDTWDEGARFLRRASGNAAQAGQRALGNARQFFSQGQQWLNRTVSQIASNVRNVATSAVGAASAVSKVVVSASNSHAERTDRRGKCVKIGERVRNSLRGREAIAGCRGAALTRVFLMPARARYYKITTSPGTDTRKQQKKPGGTPRTQSS</sequence>
<gene>
    <name evidence="2" type="ORF">O7047_22280</name>
</gene>
<organism evidence="2 3">
    <name type="scientific">Pseudenterobacter timonensis</name>
    <dbReference type="NCBI Taxonomy" id="1755099"/>
    <lineage>
        <taxon>Bacteria</taxon>
        <taxon>Pseudomonadati</taxon>
        <taxon>Pseudomonadota</taxon>
        <taxon>Gammaproteobacteria</taxon>
        <taxon>Enterobacterales</taxon>
        <taxon>Enterobacteriaceae</taxon>
        <taxon>Pseudenterobacter</taxon>
    </lineage>
</organism>
<protein>
    <submittedName>
        <fullName evidence="2">Uncharacterized protein</fullName>
    </submittedName>
</protein>
<dbReference type="AlphaFoldDB" id="A0AAE4DSZ8"/>
<dbReference type="EMBL" id="JAQGEC010000067">
    <property type="protein sequence ID" value="MDR9892934.1"/>
    <property type="molecule type" value="Genomic_DNA"/>
</dbReference>
<comment type="caution">
    <text evidence="2">The sequence shown here is derived from an EMBL/GenBank/DDBJ whole genome shotgun (WGS) entry which is preliminary data.</text>
</comment>
<dbReference type="Proteomes" id="UP001248822">
    <property type="component" value="Unassembled WGS sequence"/>
</dbReference>
<evidence type="ECO:0000256" key="1">
    <source>
        <dbReference type="SAM" id="MobiDB-lite"/>
    </source>
</evidence>
<dbReference type="RefSeq" id="WP_310827878.1">
    <property type="nucleotide sequence ID" value="NZ_JAQGEC010000067.1"/>
</dbReference>